<name>A0A1J9QSM0_9EURO</name>
<dbReference type="VEuPathDB" id="FungiDB:AJ78_00812"/>
<organism evidence="1 2">
    <name type="scientific">Emergomyces pasteurianus Ep9510</name>
    <dbReference type="NCBI Taxonomy" id="1447872"/>
    <lineage>
        <taxon>Eukaryota</taxon>
        <taxon>Fungi</taxon>
        <taxon>Dikarya</taxon>
        <taxon>Ascomycota</taxon>
        <taxon>Pezizomycotina</taxon>
        <taxon>Eurotiomycetes</taxon>
        <taxon>Eurotiomycetidae</taxon>
        <taxon>Onygenales</taxon>
        <taxon>Ajellomycetaceae</taxon>
        <taxon>Emergomyces</taxon>
    </lineage>
</organism>
<sequence>MANVDPTKPPVQALKVIQSGEQAPSNTTANTYYLIRYDCPVGPVQSVVAEWRVIHGSSTLTGSFIEKYKYEGNNVVRPRAPDFLANELKTCDLGATTETELQLNKNYRVEHCVLLVAVYSKTFPTTEIKCLPDSGDLLTTTINMASIFINIMVGDGLSGHGPWKSDIRELALKIQNEVGMCHYFMNVYGPKMCPTERSSLAIIETFLHKTLVPVNRTDWKQVAHVYGNVCKEFRIEKEVSEAITASLQGTALDEKRRAAYLQPLL</sequence>
<reference evidence="1 2" key="1">
    <citation type="submission" date="2015-07" db="EMBL/GenBank/DDBJ databases">
        <title>Emmonsia species relationships and genome sequence.</title>
        <authorList>
            <consortium name="The Broad Institute Genomics Platform"/>
            <person name="Cuomo C.A."/>
            <person name="Munoz J.F."/>
            <person name="Imamovic A."/>
            <person name="Priest M.E."/>
            <person name="Young S."/>
            <person name="Clay O.K."/>
            <person name="McEwen J.G."/>
        </authorList>
    </citation>
    <scope>NUCLEOTIDE SEQUENCE [LARGE SCALE GENOMIC DNA]</scope>
    <source>
        <strain evidence="1 2">UAMH 9510</strain>
    </source>
</reference>
<accession>A0A1J9QSM0</accession>
<dbReference type="OrthoDB" id="4182488at2759"/>
<keyword evidence="2" id="KW-1185">Reference proteome</keyword>
<comment type="caution">
    <text evidence="1">The sequence shown here is derived from an EMBL/GenBank/DDBJ whole genome shotgun (WGS) entry which is preliminary data.</text>
</comment>
<gene>
    <name evidence="1" type="ORF">AJ78_00812</name>
</gene>
<protein>
    <submittedName>
        <fullName evidence="1">Uncharacterized protein</fullName>
    </submittedName>
</protein>
<dbReference type="EMBL" id="LGRN01000015">
    <property type="protein sequence ID" value="OJD19199.1"/>
    <property type="molecule type" value="Genomic_DNA"/>
</dbReference>
<dbReference type="Proteomes" id="UP000182235">
    <property type="component" value="Unassembled WGS sequence"/>
</dbReference>
<proteinExistence type="predicted"/>
<evidence type="ECO:0000313" key="1">
    <source>
        <dbReference type="EMBL" id="OJD19199.1"/>
    </source>
</evidence>
<evidence type="ECO:0000313" key="2">
    <source>
        <dbReference type="Proteomes" id="UP000182235"/>
    </source>
</evidence>
<dbReference type="AlphaFoldDB" id="A0A1J9QSM0"/>